<dbReference type="Proteomes" id="UP000259472">
    <property type="component" value="Segment"/>
</dbReference>
<feature type="transmembrane region" description="Helical" evidence="1">
    <location>
        <begin position="66"/>
        <end position="89"/>
    </location>
</feature>
<keyword evidence="3" id="KW-1185">Reference proteome</keyword>
<proteinExistence type="predicted"/>
<organism evidence="2 3">
    <name type="scientific">Mycobacterium phage Aminay</name>
    <dbReference type="NCBI Taxonomy" id="2250291"/>
    <lineage>
        <taxon>Viruses</taxon>
        <taxon>Duplodnaviria</taxon>
        <taxon>Heunggongvirae</taxon>
        <taxon>Uroviricota</taxon>
        <taxon>Caudoviricetes</taxon>
        <taxon>Weiservirinae</taxon>
        <taxon>Aminayvirus</taxon>
        <taxon>Aminayvirus aminay</taxon>
    </lineage>
</organism>
<dbReference type="RefSeq" id="YP_009950195.1">
    <property type="nucleotide sequence ID" value="NC_051588.1"/>
</dbReference>
<dbReference type="KEGG" id="vg:60321607"/>
<reference evidence="3" key="1">
    <citation type="submission" date="2018-06" db="EMBL/GenBank/DDBJ databases">
        <authorList>
            <person name="Zhirakovskaya E."/>
        </authorList>
    </citation>
    <scope>NUCLEOTIDE SEQUENCE [LARGE SCALE GENOMIC DNA]</scope>
</reference>
<feature type="transmembrane region" description="Helical" evidence="1">
    <location>
        <begin position="101"/>
        <end position="126"/>
    </location>
</feature>
<name>A0A345KV31_9CAUD</name>
<keyword evidence="1" id="KW-0812">Transmembrane</keyword>
<keyword evidence="1" id="KW-0472">Membrane</keyword>
<feature type="transmembrane region" description="Helical" evidence="1">
    <location>
        <begin position="182"/>
        <end position="200"/>
    </location>
</feature>
<sequence length="257" mass="27652">MPQAAIISVTLVVNVWSLWARRGTWRSYWDSGATWAIAFLTVAAVLDSPARRHVIGSRIYTITGQWHLLGWLGHVCCLLAAAALVVHVWVRLLDAAGIRLLMARIAPVLTAAPPLMLAAIVTSPATSKRHGVSSELIAVPVDGWLTAYWVVFCTAMAYLLGLAVWGLTILRHVPESRMHAEVWLAGLTLAGAAAGVRILTLPSLGGLDPHTVALTVWGLTCAAAITLSWSGGTSWRQRARWFAGPHEPSPSPSPIDR</sequence>
<feature type="transmembrane region" description="Helical" evidence="1">
    <location>
        <begin position="146"/>
        <end position="170"/>
    </location>
</feature>
<evidence type="ECO:0000313" key="3">
    <source>
        <dbReference type="Proteomes" id="UP000259472"/>
    </source>
</evidence>
<accession>A0A345KV31</accession>
<gene>
    <name evidence="2" type="primary">45</name>
    <name evidence="2" type="ORF">SEA_AMINAY_45</name>
</gene>
<dbReference type="GeneID" id="60321607"/>
<feature type="transmembrane region" description="Helical" evidence="1">
    <location>
        <begin position="212"/>
        <end position="230"/>
    </location>
</feature>
<evidence type="ECO:0000256" key="1">
    <source>
        <dbReference type="SAM" id="Phobius"/>
    </source>
</evidence>
<evidence type="ECO:0000313" key="2">
    <source>
        <dbReference type="EMBL" id="AXH46883.1"/>
    </source>
</evidence>
<feature type="transmembrane region" description="Helical" evidence="1">
    <location>
        <begin position="28"/>
        <end position="46"/>
    </location>
</feature>
<dbReference type="EMBL" id="MH509442">
    <property type="protein sequence ID" value="AXH46883.1"/>
    <property type="molecule type" value="Genomic_DNA"/>
</dbReference>
<protein>
    <submittedName>
        <fullName evidence="2">Membrane protein</fullName>
    </submittedName>
</protein>
<keyword evidence="1" id="KW-1133">Transmembrane helix</keyword>